<feature type="domain" description="ABC transporter" evidence="5">
    <location>
        <begin position="2"/>
        <end position="265"/>
    </location>
</feature>
<name>A0ABT6PH45_9PSEU</name>
<comment type="caution">
    <text evidence="6">The sequence shown here is derived from an EMBL/GenBank/DDBJ whole genome shotgun (WGS) entry which is preliminary data.</text>
</comment>
<dbReference type="CDD" id="cd03221">
    <property type="entry name" value="ABCF_EF-3"/>
    <property type="match status" value="2"/>
</dbReference>
<dbReference type="RefSeq" id="WP_281453684.1">
    <property type="nucleotide sequence ID" value="NZ_JASAOF010000001.1"/>
</dbReference>
<proteinExistence type="predicted"/>
<dbReference type="InterPro" id="IPR032781">
    <property type="entry name" value="ABC_tran_Xtn"/>
</dbReference>
<evidence type="ECO:0000256" key="3">
    <source>
        <dbReference type="ARBA" id="ARBA00022840"/>
    </source>
</evidence>
<protein>
    <submittedName>
        <fullName evidence="6">ABC-F family ATP-binding cassette domain-containing protein</fullName>
    </submittedName>
</protein>
<dbReference type="InterPro" id="IPR027417">
    <property type="entry name" value="P-loop_NTPase"/>
</dbReference>
<evidence type="ECO:0000256" key="4">
    <source>
        <dbReference type="SAM" id="Coils"/>
    </source>
</evidence>
<dbReference type="Pfam" id="PF12848">
    <property type="entry name" value="ABC_tran_Xtn"/>
    <property type="match status" value="1"/>
</dbReference>
<evidence type="ECO:0000256" key="2">
    <source>
        <dbReference type="ARBA" id="ARBA00022741"/>
    </source>
</evidence>
<evidence type="ECO:0000256" key="1">
    <source>
        <dbReference type="ARBA" id="ARBA00022737"/>
    </source>
</evidence>
<feature type="coiled-coil region" evidence="4">
    <location>
        <begin position="270"/>
        <end position="314"/>
    </location>
</feature>
<dbReference type="EMBL" id="JASAOF010000001">
    <property type="protein sequence ID" value="MDI2027312.1"/>
    <property type="molecule type" value="Genomic_DNA"/>
</dbReference>
<keyword evidence="1" id="KW-0677">Repeat</keyword>
<dbReference type="InterPro" id="IPR003593">
    <property type="entry name" value="AAA+_ATPase"/>
</dbReference>
<dbReference type="PROSITE" id="PS00211">
    <property type="entry name" value="ABC_TRANSPORTER_1"/>
    <property type="match status" value="2"/>
</dbReference>
<keyword evidence="4" id="KW-0175">Coiled coil</keyword>
<dbReference type="InterPro" id="IPR017871">
    <property type="entry name" value="ABC_transporter-like_CS"/>
</dbReference>
<accession>A0ABT6PH45</accession>
<feature type="domain" description="ABC transporter" evidence="5">
    <location>
        <begin position="336"/>
        <end position="541"/>
    </location>
</feature>
<sequence length="542" mass="58404">MISATGLELRAGSRILLSDATLRVQPGDRIGLVGRNGAGKTTTLKVLAGEGQPHAGDVTSRGEVGYLPQDPREGDLTVTAKDRVLSARGLDQLVRDMEKAQTAMAELVDDRERDKAINRYGRLEERFGARGGYAAESEAGRICSNLGLPDRVLNQPLSTLSGGQRRRVELARILFAASEAGPGGRSATTLLLDEPTNHLDADSISWLRDFLKNHDGGLVVISHDIDLLSAVVNKVWFLDAIRGEADVYNMDWTRYQDARAADEKRRRRERANAEKKASALMTQADKMRAKATKAVAAQNMAKRAEKLLASAETEQAAEKVAKIRFPDPAPCGKTPLTADGLSKSYGSLEIFSGVDLAIDRGSKVVVLGLNGAGKTTLLRLLGSQETPDSGGVVPGHGLRIGYFAQEHETLDHDATVWENVRTAAPDAPEQQLRNLLGTFLFQGEQLQQPAGTLSGGEKTRLALAGLVSSQANVLLLDEPTNNLDPASREQVLDALRNFTGAVVLVTHDPGAVEALEPERVILLPDGTEDHWSADYLDLVQLA</sequence>
<keyword evidence="2" id="KW-0547">Nucleotide-binding</keyword>
<evidence type="ECO:0000313" key="7">
    <source>
        <dbReference type="Proteomes" id="UP001237595"/>
    </source>
</evidence>
<dbReference type="Proteomes" id="UP001237595">
    <property type="component" value="Unassembled WGS sequence"/>
</dbReference>
<dbReference type="PANTHER" id="PTHR19211:SF14">
    <property type="entry name" value="ATP-BINDING CASSETTE SUB-FAMILY F MEMBER 1"/>
    <property type="match status" value="1"/>
</dbReference>
<keyword evidence="7" id="KW-1185">Reference proteome</keyword>
<dbReference type="PANTHER" id="PTHR19211">
    <property type="entry name" value="ATP-BINDING TRANSPORT PROTEIN-RELATED"/>
    <property type="match status" value="1"/>
</dbReference>
<dbReference type="PROSITE" id="PS50893">
    <property type="entry name" value="ABC_TRANSPORTER_2"/>
    <property type="match status" value="2"/>
</dbReference>
<dbReference type="Pfam" id="PF00005">
    <property type="entry name" value="ABC_tran"/>
    <property type="match status" value="2"/>
</dbReference>
<dbReference type="GO" id="GO:0005524">
    <property type="term" value="F:ATP binding"/>
    <property type="evidence" value="ECO:0007669"/>
    <property type="project" value="UniProtKB-KW"/>
</dbReference>
<dbReference type="SUPFAM" id="SSF52540">
    <property type="entry name" value="P-loop containing nucleoside triphosphate hydrolases"/>
    <property type="match status" value="2"/>
</dbReference>
<evidence type="ECO:0000259" key="5">
    <source>
        <dbReference type="PROSITE" id="PS50893"/>
    </source>
</evidence>
<dbReference type="InterPro" id="IPR003439">
    <property type="entry name" value="ABC_transporter-like_ATP-bd"/>
</dbReference>
<dbReference type="SMART" id="SM00382">
    <property type="entry name" value="AAA"/>
    <property type="match status" value="2"/>
</dbReference>
<reference evidence="6 7" key="1">
    <citation type="submission" date="2023-04" db="EMBL/GenBank/DDBJ databases">
        <title>Draft genome sequence of Saccharopolyspora sp. TS4A08 isolated from sweet potato rhizospheric soil.</title>
        <authorList>
            <person name="Suksaard P."/>
            <person name="Duangmal K."/>
        </authorList>
    </citation>
    <scope>NUCLEOTIDE SEQUENCE [LARGE SCALE GENOMIC DNA]</scope>
    <source>
        <strain evidence="6 7">TS4A08</strain>
    </source>
</reference>
<keyword evidence="3 6" id="KW-0067">ATP-binding</keyword>
<gene>
    <name evidence="6" type="ORF">QFW96_01765</name>
</gene>
<organism evidence="6 7">
    <name type="scientific">Saccharopolyspora ipomoeae</name>
    <dbReference type="NCBI Taxonomy" id="3042027"/>
    <lineage>
        <taxon>Bacteria</taxon>
        <taxon>Bacillati</taxon>
        <taxon>Actinomycetota</taxon>
        <taxon>Actinomycetes</taxon>
        <taxon>Pseudonocardiales</taxon>
        <taxon>Pseudonocardiaceae</taxon>
        <taxon>Saccharopolyspora</taxon>
    </lineage>
</organism>
<dbReference type="InterPro" id="IPR050611">
    <property type="entry name" value="ABCF"/>
</dbReference>
<evidence type="ECO:0000313" key="6">
    <source>
        <dbReference type="EMBL" id="MDI2027312.1"/>
    </source>
</evidence>
<dbReference type="Gene3D" id="3.40.50.300">
    <property type="entry name" value="P-loop containing nucleotide triphosphate hydrolases"/>
    <property type="match status" value="2"/>
</dbReference>